<feature type="domain" description="Spt20-like SEP" evidence="2">
    <location>
        <begin position="19"/>
        <end position="163"/>
    </location>
</feature>
<feature type="compositionally biased region" description="Low complexity" evidence="1">
    <location>
        <begin position="444"/>
        <end position="456"/>
    </location>
</feature>
<feature type="region of interest" description="Disordered" evidence="1">
    <location>
        <begin position="438"/>
        <end position="460"/>
    </location>
</feature>
<proteinExistence type="predicted"/>
<dbReference type="RefSeq" id="XP_024340918.1">
    <property type="nucleotide sequence ID" value="XM_024484929.1"/>
</dbReference>
<gene>
    <name evidence="3" type="ORF">POSPLADRAFT_1138600</name>
</gene>
<evidence type="ECO:0000256" key="1">
    <source>
        <dbReference type="SAM" id="MobiDB-lite"/>
    </source>
</evidence>
<feature type="compositionally biased region" description="Polar residues" evidence="1">
    <location>
        <begin position="313"/>
        <end position="333"/>
    </location>
</feature>
<dbReference type="PANTHER" id="PTHR13526:SF8">
    <property type="entry name" value="TRANSCRIPTION FACTOR SPT20 HOMOLOG"/>
    <property type="match status" value="1"/>
</dbReference>
<feature type="compositionally biased region" description="Low complexity" evidence="1">
    <location>
        <begin position="588"/>
        <end position="609"/>
    </location>
</feature>
<dbReference type="GO" id="GO:0000124">
    <property type="term" value="C:SAGA complex"/>
    <property type="evidence" value="ECO:0007669"/>
    <property type="project" value="InterPro"/>
</dbReference>
<name>A0A1X6N699_9APHY</name>
<dbReference type="PANTHER" id="PTHR13526">
    <property type="entry name" value="TRANSCRIPTION FACTOR SPT20 HOMOLOG"/>
    <property type="match status" value="1"/>
</dbReference>
<reference evidence="3 4" key="1">
    <citation type="submission" date="2017-04" db="EMBL/GenBank/DDBJ databases">
        <title>Genome Sequence of the Model Brown-Rot Fungus Postia placenta SB12.</title>
        <authorList>
            <consortium name="DOE Joint Genome Institute"/>
            <person name="Gaskell J."/>
            <person name="Kersten P."/>
            <person name="Larrondo L.F."/>
            <person name="Canessa P."/>
            <person name="Martinez D."/>
            <person name="Hibbett D."/>
            <person name="Schmoll M."/>
            <person name="Kubicek C.P."/>
            <person name="Martinez A.T."/>
            <person name="Yadav J."/>
            <person name="Master E."/>
            <person name="Magnuson J.K."/>
            <person name="James T."/>
            <person name="Yaver D."/>
            <person name="Berka R."/>
            <person name="Labutti K."/>
            <person name="Lipzen A."/>
            <person name="Aerts A."/>
            <person name="Barry K."/>
            <person name="Henrissat B."/>
            <person name="Blanchette R."/>
            <person name="Grigoriev I."/>
            <person name="Cullen D."/>
        </authorList>
    </citation>
    <scope>NUCLEOTIDE SEQUENCE [LARGE SCALE GENOMIC DNA]</scope>
    <source>
        <strain evidence="3 4">MAD-698-R-SB12</strain>
    </source>
</reference>
<dbReference type="GO" id="GO:0003712">
    <property type="term" value="F:transcription coregulator activity"/>
    <property type="evidence" value="ECO:0007669"/>
    <property type="project" value="InterPro"/>
</dbReference>
<feature type="compositionally biased region" description="Low complexity" evidence="1">
    <location>
        <begin position="396"/>
        <end position="414"/>
    </location>
</feature>
<feature type="compositionally biased region" description="Polar residues" evidence="1">
    <location>
        <begin position="521"/>
        <end position="570"/>
    </location>
</feature>
<keyword evidence="4" id="KW-1185">Reference proteome</keyword>
<dbReference type="Proteomes" id="UP000194127">
    <property type="component" value="Unassembled WGS sequence"/>
</dbReference>
<dbReference type="AlphaFoldDB" id="A0A1X6N699"/>
<feature type="region of interest" description="Disordered" evidence="1">
    <location>
        <begin position="228"/>
        <end position="248"/>
    </location>
</feature>
<feature type="region of interest" description="Disordered" evidence="1">
    <location>
        <begin position="284"/>
        <end position="414"/>
    </location>
</feature>
<dbReference type="GeneID" id="36329878"/>
<sequence>MTSYNTVRSVKELLQSHKSSPPSFTVKLYPDYWILNNGSKCLYNNPVASLLDDIRAQRIPVDFLEAFDAANVPFYDGCMIVELQDFRSPKATDATLDEPDRSRVVLSPNMETLWADICLLNQKSGKAWTDQQSLEVEARILLATSPPLCLDPDPHLARIANNVHRASVPPQPRALKRKAAAVEQEDEEVERARRAKLAQYMNPKFARPAVTAPNFQRLDIMQKFRQNKLKSATNPSQPSQGPAQPSGPIALQYQIGVPVAPAPVATAAPVQPQYPPVTAVPTAVSAGTATPAPPSTPAPTIIAVPHAAPGTGVQRNGQNPTGQSPVLSRTSATPGVPHAPLPIPHHLQPRHPAQNGLQTPARFSQSPHSPSNTGSAAASSPPKPDTRPSSTVQSFHAQQPTQPAQVPAQAAVANAQQAHPTVTFQPQVPVANFATQAAIRQKRQPQAGAPANGAPASTYPQAGQAIPLQAQAQNPAYFYQYAHLQQQQRQNAAQQQLGQIQAANPSPAARSPAAVAPPGATQQRSSPLASTQRLTSRSPMPPTVSQAQTVHNPQQPYNYPALQTQFNSSPLHVHGHPPIMPPQLPNTGPQAGATGAQQQGQMASQDQAQAVHMVPPHYQMYYQMQHGRMPPVGYWPTMGMGRGTPVANGQHQTPAIAGHPQQMQMGANKTGGVQGS</sequence>
<feature type="compositionally biased region" description="Low complexity" evidence="1">
    <location>
        <begin position="490"/>
        <end position="520"/>
    </location>
</feature>
<dbReference type="InterPro" id="IPR021950">
    <property type="entry name" value="Spt20"/>
</dbReference>
<dbReference type="GO" id="GO:0006357">
    <property type="term" value="P:regulation of transcription by RNA polymerase II"/>
    <property type="evidence" value="ECO:0007669"/>
    <property type="project" value="TreeGrafter"/>
</dbReference>
<organism evidence="3 4">
    <name type="scientific">Postia placenta MAD-698-R-SB12</name>
    <dbReference type="NCBI Taxonomy" id="670580"/>
    <lineage>
        <taxon>Eukaryota</taxon>
        <taxon>Fungi</taxon>
        <taxon>Dikarya</taxon>
        <taxon>Basidiomycota</taxon>
        <taxon>Agaricomycotina</taxon>
        <taxon>Agaricomycetes</taxon>
        <taxon>Polyporales</taxon>
        <taxon>Adustoporiaceae</taxon>
        <taxon>Rhodonia</taxon>
    </lineage>
</organism>
<feature type="compositionally biased region" description="Low complexity" evidence="1">
    <location>
        <begin position="235"/>
        <end position="248"/>
    </location>
</feature>
<evidence type="ECO:0000313" key="4">
    <source>
        <dbReference type="Proteomes" id="UP000194127"/>
    </source>
</evidence>
<evidence type="ECO:0000259" key="2">
    <source>
        <dbReference type="Pfam" id="PF12090"/>
    </source>
</evidence>
<feature type="compositionally biased region" description="Polar residues" evidence="1">
    <location>
        <begin position="355"/>
        <end position="378"/>
    </location>
</feature>
<protein>
    <recommendedName>
        <fullName evidence="2">Spt20-like SEP domain-containing protein</fullName>
    </recommendedName>
</protein>
<dbReference type="OrthoDB" id="1932706at2759"/>
<feature type="region of interest" description="Disordered" evidence="1">
    <location>
        <begin position="490"/>
        <end position="609"/>
    </location>
</feature>
<dbReference type="STRING" id="670580.A0A1X6N699"/>
<dbReference type="Pfam" id="PF12090">
    <property type="entry name" value="Spt20_SEP"/>
    <property type="match status" value="1"/>
</dbReference>
<accession>A0A1X6N699</accession>
<dbReference type="InterPro" id="IPR046468">
    <property type="entry name" value="Spt20-like_SEP"/>
</dbReference>
<evidence type="ECO:0000313" key="3">
    <source>
        <dbReference type="EMBL" id="OSX64124.1"/>
    </source>
</evidence>
<dbReference type="EMBL" id="KZ110594">
    <property type="protein sequence ID" value="OSX64124.1"/>
    <property type="molecule type" value="Genomic_DNA"/>
</dbReference>